<dbReference type="GO" id="GO:0005829">
    <property type="term" value="C:cytosol"/>
    <property type="evidence" value="ECO:0007669"/>
    <property type="project" value="TreeGrafter"/>
</dbReference>
<name>A0A3P1XWJ2_TANFO</name>
<dbReference type="Pfam" id="PF00665">
    <property type="entry name" value="rve"/>
    <property type="match status" value="1"/>
</dbReference>
<dbReference type="InterPro" id="IPR012337">
    <property type="entry name" value="RNaseH-like_sf"/>
</dbReference>
<evidence type="ECO:0000313" key="3">
    <source>
        <dbReference type="Proteomes" id="UP000278609"/>
    </source>
</evidence>
<dbReference type="InterPro" id="IPR001584">
    <property type="entry name" value="Integrase_cat-core"/>
</dbReference>
<dbReference type="PANTHER" id="PTHR10948:SF23">
    <property type="entry name" value="TRANSPOSASE INSI FOR INSERTION SEQUENCE ELEMENT IS30A-RELATED"/>
    <property type="match status" value="1"/>
</dbReference>
<dbReference type="NCBIfam" id="NF033563">
    <property type="entry name" value="transpos_IS30"/>
    <property type="match status" value="1"/>
</dbReference>
<sequence length="149" mass="16976">MAEIRKERTLQPKNRVEIEQRPLVLGLNRRFGDWKMDTIVGKNGKGAILTLVERTTAFCMAKKLPKGKNAKELSKIVYTMLLPYKEHVHTITVDNGSEFADHQTLAKKLHTQIYFTHLYSSWEKELSTQTNSSGSTSLKNQISMNLVAI</sequence>
<dbReference type="InterPro" id="IPR036397">
    <property type="entry name" value="RNaseH_sf"/>
</dbReference>
<accession>A0A3P1XWJ2</accession>
<dbReference type="PANTHER" id="PTHR10948">
    <property type="entry name" value="TRANSPOSASE"/>
    <property type="match status" value="1"/>
</dbReference>
<evidence type="ECO:0000313" key="2">
    <source>
        <dbReference type="EMBL" id="RRD63059.1"/>
    </source>
</evidence>
<dbReference type="InterPro" id="IPR051917">
    <property type="entry name" value="Transposase-Integrase"/>
</dbReference>
<dbReference type="GO" id="GO:0003676">
    <property type="term" value="F:nucleic acid binding"/>
    <property type="evidence" value="ECO:0007669"/>
    <property type="project" value="InterPro"/>
</dbReference>
<comment type="caution">
    <text evidence="2">The sequence shown here is derived from an EMBL/GenBank/DDBJ whole genome shotgun (WGS) entry which is preliminary data.</text>
</comment>
<dbReference type="EMBL" id="RQYS01000002">
    <property type="protein sequence ID" value="RRD63059.1"/>
    <property type="molecule type" value="Genomic_DNA"/>
</dbReference>
<dbReference type="GO" id="GO:0004803">
    <property type="term" value="F:transposase activity"/>
    <property type="evidence" value="ECO:0007669"/>
    <property type="project" value="TreeGrafter"/>
</dbReference>
<feature type="domain" description="Integrase catalytic" evidence="1">
    <location>
        <begin position="18"/>
        <end position="149"/>
    </location>
</feature>
<dbReference type="PROSITE" id="PS50994">
    <property type="entry name" value="INTEGRASE"/>
    <property type="match status" value="1"/>
</dbReference>
<evidence type="ECO:0000259" key="1">
    <source>
        <dbReference type="PROSITE" id="PS50994"/>
    </source>
</evidence>
<dbReference type="RefSeq" id="WP_124750385.1">
    <property type="nucleotide sequence ID" value="NZ_RQYS01000002.1"/>
</dbReference>
<dbReference type="AlphaFoldDB" id="A0A3P1XWJ2"/>
<dbReference type="Gene3D" id="3.30.420.10">
    <property type="entry name" value="Ribonuclease H-like superfamily/Ribonuclease H"/>
    <property type="match status" value="1"/>
</dbReference>
<dbReference type="GO" id="GO:0015074">
    <property type="term" value="P:DNA integration"/>
    <property type="evidence" value="ECO:0007669"/>
    <property type="project" value="InterPro"/>
</dbReference>
<dbReference type="Proteomes" id="UP000278609">
    <property type="component" value="Unassembled WGS sequence"/>
</dbReference>
<protein>
    <submittedName>
        <fullName evidence="2">IS30 family transposase</fullName>
    </submittedName>
</protein>
<reference evidence="2 3" key="1">
    <citation type="submission" date="2018-11" db="EMBL/GenBank/DDBJ databases">
        <title>Genomes From Bacteria Associated with the Canine Oral Cavity: a Test Case for Automated Genome-Based Taxonomic Assignment.</title>
        <authorList>
            <person name="Coil D.A."/>
            <person name="Jospin G."/>
            <person name="Darling A.E."/>
            <person name="Wallis C."/>
            <person name="Davis I.J."/>
            <person name="Harris S."/>
            <person name="Eisen J.A."/>
            <person name="Holcombe L.J."/>
            <person name="O'Flynn C."/>
        </authorList>
    </citation>
    <scope>NUCLEOTIDE SEQUENCE [LARGE SCALE GENOMIC DNA]</scope>
    <source>
        <strain evidence="2 3">OH2617_COT-023</strain>
    </source>
</reference>
<proteinExistence type="predicted"/>
<dbReference type="OrthoDB" id="9803231at2"/>
<dbReference type="GO" id="GO:0032196">
    <property type="term" value="P:transposition"/>
    <property type="evidence" value="ECO:0007669"/>
    <property type="project" value="TreeGrafter"/>
</dbReference>
<organism evidence="2 3">
    <name type="scientific">Tannerella forsythia</name>
    <name type="common">Bacteroides forsythus</name>
    <dbReference type="NCBI Taxonomy" id="28112"/>
    <lineage>
        <taxon>Bacteria</taxon>
        <taxon>Pseudomonadati</taxon>
        <taxon>Bacteroidota</taxon>
        <taxon>Bacteroidia</taxon>
        <taxon>Bacteroidales</taxon>
        <taxon>Tannerellaceae</taxon>
        <taxon>Tannerella</taxon>
    </lineage>
</organism>
<dbReference type="InterPro" id="IPR053392">
    <property type="entry name" value="Transposase_IS30-like"/>
</dbReference>
<gene>
    <name evidence="2" type="ORF">EII40_00850</name>
</gene>
<dbReference type="SUPFAM" id="SSF53098">
    <property type="entry name" value="Ribonuclease H-like"/>
    <property type="match status" value="1"/>
</dbReference>